<dbReference type="InterPro" id="IPR051091">
    <property type="entry name" value="O-Glucosyltr/Glycosyltrsf_90"/>
</dbReference>
<dbReference type="OrthoDB" id="202415at2759"/>
<protein>
    <submittedName>
        <fullName evidence="1">Putative lipopolysaccharide-modifying protein</fullName>
    </submittedName>
</protein>
<evidence type="ECO:0000313" key="2">
    <source>
        <dbReference type="Proteomes" id="UP000447434"/>
    </source>
</evidence>
<dbReference type="Proteomes" id="UP000447434">
    <property type="component" value="Chromosome 10"/>
</dbReference>
<sequence>MTRWIFFIILILVVFVTTTFIVEFDLTKLTGASLLKTITIFNKPQSPLICMNGNSTTTCPTYSPEKIEHDDSKAESCPEYFRWIHQDLKPWESTGITRDMVERGKNISHFRLVVIDGKAYIEKYAKSYQTRDMFTIWGILQLLRLYPGKIPDLEIMFQCGDKTMVKKNSFQDMLPPPLFHYCGDKNSFDIVFPDWTFWGWAELTIRPWEQTLENIKEGNKLVKWKDRLPYAFWKGNPSVSNIRKNLIKCNVSDDQHDWNARIYTIQWQNEKANNFQNSKLEEQCTYRYKIYVEGATWSVSEKYIIACDSMTMFIEPRYYDFFTRNMVPLKHYWPISSKNMCEDIEFAVNWGNTHIDKAQAIGKGGTNYILENLKMKYVYDYMFHLLNEYAKLMRFKPTIPEGAIEICSETMACPIRGLRKRLLMESMVNSPSHIPPCSMPPPYKPQALQLLIQQNEDLIKKVKTRVMDN</sequence>
<accession>A0A6A4PUS7</accession>
<comment type="caution">
    <text evidence="1">The sequence shown here is derived from an EMBL/GenBank/DDBJ whole genome shotgun (WGS) entry which is preliminary data.</text>
</comment>
<gene>
    <name evidence="1" type="ORF">Lalb_Chr10g0097131</name>
</gene>
<dbReference type="InterPro" id="IPR006598">
    <property type="entry name" value="CAP10"/>
</dbReference>
<dbReference type="PANTHER" id="PTHR12203:SF78">
    <property type="entry name" value="GLYCOSYLTRANSFERASE FAMILY 90 PROTEIN"/>
    <property type="match status" value="1"/>
</dbReference>
<dbReference type="SMART" id="SM00672">
    <property type="entry name" value="CAP10"/>
    <property type="match status" value="1"/>
</dbReference>
<proteinExistence type="predicted"/>
<evidence type="ECO:0000313" key="1">
    <source>
        <dbReference type="EMBL" id="KAE9605417.1"/>
    </source>
</evidence>
<dbReference type="Pfam" id="PF05686">
    <property type="entry name" value="Glyco_transf_90"/>
    <property type="match status" value="1"/>
</dbReference>
<reference evidence="2" key="1">
    <citation type="journal article" date="2020" name="Nat. Commun.">
        <title>Genome sequence of the cluster root forming white lupin.</title>
        <authorList>
            <person name="Hufnagel B."/>
            <person name="Marques A."/>
            <person name="Soriano A."/>
            <person name="Marques L."/>
            <person name="Divol F."/>
            <person name="Doumas P."/>
            <person name="Sallet E."/>
            <person name="Mancinotti D."/>
            <person name="Carrere S."/>
            <person name="Marande W."/>
            <person name="Arribat S."/>
            <person name="Keller J."/>
            <person name="Huneau C."/>
            <person name="Blein T."/>
            <person name="Aime D."/>
            <person name="Laguerre M."/>
            <person name="Taylor J."/>
            <person name="Schubert V."/>
            <person name="Nelson M."/>
            <person name="Geu-Flores F."/>
            <person name="Crespi M."/>
            <person name="Gallardo-Guerrero K."/>
            <person name="Delaux P.-M."/>
            <person name="Salse J."/>
            <person name="Berges H."/>
            <person name="Guyot R."/>
            <person name="Gouzy J."/>
            <person name="Peret B."/>
        </authorList>
    </citation>
    <scope>NUCLEOTIDE SEQUENCE [LARGE SCALE GENOMIC DNA]</scope>
    <source>
        <strain evidence="2">cv. Amiga</strain>
    </source>
</reference>
<keyword evidence="2" id="KW-1185">Reference proteome</keyword>
<dbReference type="PANTHER" id="PTHR12203">
    <property type="entry name" value="KDEL LYS-ASP-GLU-LEU CONTAINING - RELATED"/>
    <property type="match status" value="1"/>
</dbReference>
<name>A0A6A4PUS7_LUPAL</name>
<dbReference type="AlphaFoldDB" id="A0A6A4PUS7"/>
<dbReference type="EMBL" id="WOCE01000010">
    <property type="protein sequence ID" value="KAE9605417.1"/>
    <property type="molecule type" value="Genomic_DNA"/>
</dbReference>
<organism evidence="1 2">
    <name type="scientific">Lupinus albus</name>
    <name type="common">White lupine</name>
    <name type="synonym">Lupinus termis</name>
    <dbReference type="NCBI Taxonomy" id="3870"/>
    <lineage>
        <taxon>Eukaryota</taxon>
        <taxon>Viridiplantae</taxon>
        <taxon>Streptophyta</taxon>
        <taxon>Embryophyta</taxon>
        <taxon>Tracheophyta</taxon>
        <taxon>Spermatophyta</taxon>
        <taxon>Magnoliopsida</taxon>
        <taxon>eudicotyledons</taxon>
        <taxon>Gunneridae</taxon>
        <taxon>Pentapetalae</taxon>
        <taxon>rosids</taxon>
        <taxon>fabids</taxon>
        <taxon>Fabales</taxon>
        <taxon>Fabaceae</taxon>
        <taxon>Papilionoideae</taxon>
        <taxon>50 kb inversion clade</taxon>
        <taxon>genistoids sensu lato</taxon>
        <taxon>core genistoids</taxon>
        <taxon>Genisteae</taxon>
        <taxon>Lupinus</taxon>
    </lineage>
</organism>